<organism evidence="2 3">
    <name type="scientific">Cystobacter fuscus (strain ATCC 25194 / DSM 2262 / NBRC 100088 / M29)</name>
    <dbReference type="NCBI Taxonomy" id="1242864"/>
    <lineage>
        <taxon>Bacteria</taxon>
        <taxon>Pseudomonadati</taxon>
        <taxon>Myxococcota</taxon>
        <taxon>Myxococcia</taxon>
        <taxon>Myxococcales</taxon>
        <taxon>Cystobacterineae</taxon>
        <taxon>Archangiaceae</taxon>
        <taxon>Cystobacter</taxon>
    </lineage>
</organism>
<dbReference type="Proteomes" id="UP000011682">
    <property type="component" value="Unassembled WGS sequence"/>
</dbReference>
<keyword evidence="3" id="KW-1185">Reference proteome</keyword>
<evidence type="ECO:0000313" key="3">
    <source>
        <dbReference type="Proteomes" id="UP000011682"/>
    </source>
</evidence>
<accession>S9P8Q3</accession>
<protein>
    <submittedName>
        <fullName evidence="2">Uncharacterized protein</fullName>
    </submittedName>
</protein>
<feature type="compositionally biased region" description="Basic residues" evidence="1">
    <location>
        <begin position="46"/>
        <end position="58"/>
    </location>
</feature>
<evidence type="ECO:0000313" key="2">
    <source>
        <dbReference type="EMBL" id="EPX60830.1"/>
    </source>
</evidence>
<feature type="region of interest" description="Disordered" evidence="1">
    <location>
        <begin position="35"/>
        <end position="58"/>
    </location>
</feature>
<sequence>MKGYSLEGAHGGAGWHAGAGVMFLPCLDAPRAGGPCPPREGAVHEARKRRARIPGRKK</sequence>
<proteinExistence type="predicted"/>
<reference evidence="2" key="1">
    <citation type="submission" date="2013-05" db="EMBL/GenBank/DDBJ databases">
        <title>Genome assembly of Cystobacter fuscus DSM 2262.</title>
        <authorList>
            <person name="Sharma G."/>
            <person name="Khatri I."/>
            <person name="Kaur C."/>
            <person name="Mayilraj S."/>
            <person name="Subramanian S."/>
        </authorList>
    </citation>
    <scope>NUCLEOTIDE SEQUENCE [LARGE SCALE GENOMIC DNA]</scope>
    <source>
        <strain evidence="2">DSM 2262</strain>
    </source>
</reference>
<gene>
    <name evidence="2" type="ORF">D187_001481</name>
</gene>
<dbReference type="AlphaFoldDB" id="S9P8Q3"/>
<name>S9P8Q3_CYSF2</name>
<evidence type="ECO:0000256" key="1">
    <source>
        <dbReference type="SAM" id="MobiDB-lite"/>
    </source>
</evidence>
<dbReference type="EMBL" id="ANAH02000011">
    <property type="protein sequence ID" value="EPX60830.1"/>
    <property type="molecule type" value="Genomic_DNA"/>
</dbReference>
<comment type="caution">
    <text evidence="2">The sequence shown here is derived from an EMBL/GenBank/DDBJ whole genome shotgun (WGS) entry which is preliminary data.</text>
</comment>